<dbReference type="RefSeq" id="WP_146621093.1">
    <property type="nucleotide sequence ID" value="NZ_BJCC01000004.1"/>
</dbReference>
<proteinExistence type="predicted"/>
<evidence type="ECO:0000313" key="3">
    <source>
        <dbReference type="EMBL" id="GCF92589.1"/>
    </source>
</evidence>
<dbReference type="InterPro" id="IPR042001">
    <property type="entry name" value="Sortase_F"/>
</dbReference>
<gene>
    <name evidence="3" type="ORF">NRIC_04800</name>
</gene>
<dbReference type="Gene3D" id="2.40.260.10">
    <property type="entry name" value="Sortase"/>
    <property type="match status" value="1"/>
</dbReference>
<feature type="compositionally biased region" description="Polar residues" evidence="2">
    <location>
        <begin position="122"/>
        <end position="137"/>
    </location>
</feature>
<feature type="compositionally biased region" description="Low complexity" evidence="2">
    <location>
        <begin position="109"/>
        <end position="121"/>
    </location>
</feature>
<dbReference type="EMBL" id="BJCC01000004">
    <property type="protein sequence ID" value="GCF92589.1"/>
    <property type="molecule type" value="Genomic_DNA"/>
</dbReference>
<dbReference type="Proteomes" id="UP000290567">
    <property type="component" value="Unassembled WGS sequence"/>
</dbReference>
<sequence length="280" mass="29431">MSSSKMITLIVTVASLTLFGSLVMLPSSFADSDSQKMEQTETSDTKKAPQSSKKEEKKETSKSSASQEISEASKENIEENVSTEEAVQPVVTEDPVAEEPIQETPPEPVQEAPQQEVVATQPAVTQEPTSQYISTPENESRGNGMGPMQLNIAGSIISYSNAGQGSGQAIIDGNHGVAATWGGAPVQSGNDGLNTHIIGHNPGVFSALFSVGPGSVIEVSDAAGQVTSYIVQFTVDVDDYAVGTNGVDYWDQMIGSGGGERITLQTCINDVTNRVVFASK</sequence>
<comment type="caution">
    <text evidence="3">The sequence shown here is derived from an EMBL/GenBank/DDBJ whole genome shotgun (WGS) entry which is preliminary data.</text>
</comment>
<feature type="region of interest" description="Disordered" evidence="2">
    <location>
        <begin position="29"/>
        <end position="144"/>
    </location>
</feature>
<dbReference type="GO" id="GO:0016787">
    <property type="term" value="F:hydrolase activity"/>
    <property type="evidence" value="ECO:0007669"/>
    <property type="project" value="UniProtKB-KW"/>
</dbReference>
<dbReference type="SUPFAM" id="SSF63817">
    <property type="entry name" value="Sortase"/>
    <property type="match status" value="1"/>
</dbReference>
<keyword evidence="1" id="KW-0378">Hydrolase</keyword>
<protein>
    <recommendedName>
        <fullName evidence="5">Sortase</fullName>
    </recommendedName>
</protein>
<name>A0A4V0WP46_9ENTE</name>
<accession>A0A4V0WP46</accession>
<dbReference type="AlphaFoldDB" id="A0A4V0WP46"/>
<evidence type="ECO:0000313" key="4">
    <source>
        <dbReference type="Proteomes" id="UP000290567"/>
    </source>
</evidence>
<dbReference type="InterPro" id="IPR023365">
    <property type="entry name" value="Sortase_dom-sf"/>
</dbReference>
<dbReference type="OrthoDB" id="3177627at2"/>
<keyword evidence="4" id="KW-1185">Reference proteome</keyword>
<feature type="compositionally biased region" description="Basic and acidic residues" evidence="2">
    <location>
        <begin position="33"/>
        <end position="61"/>
    </location>
</feature>
<evidence type="ECO:0000256" key="2">
    <source>
        <dbReference type="SAM" id="MobiDB-lite"/>
    </source>
</evidence>
<evidence type="ECO:0000256" key="1">
    <source>
        <dbReference type="ARBA" id="ARBA00022801"/>
    </source>
</evidence>
<organism evidence="3 4">
    <name type="scientific">Enterococcus florum</name>
    <dbReference type="NCBI Taxonomy" id="2480627"/>
    <lineage>
        <taxon>Bacteria</taxon>
        <taxon>Bacillati</taxon>
        <taxon>Bacillota</taxon>
        <taxon>Bacilli</taxon>
        <taxon>Lactobacillales</taxon>
        <taxon>Enterococcaceae</taxon>
        <taxon>Enterococcus</taxon>
    </lineage>
</organism>
<evidence type="ECO:0008006" key="5">
    <source>
        <dbReference type="Google" id="ProtNLM"/>
    </source>
</evidence>
<dbReference type="CDD" id="cd05829">
    <property type="entry name" value="Sortase_F"/>
    <property type="match status" value="1"/>
</dbReference>
<reference evidence="4" key="1">
    <citation type="submission" date="2019-02" db="EMBL/GenBank/DDBJ databases">
        <title>Draft genome sequence of Enterococcus sp. Gos25-1.</title>
        <authorList>
            <person name="Tanaka N."/>
            <person name="Shiwa Y."/>
            <person name="Fujita N."/>
        </authorList>
    </citation>
    <scope>NUCLEOTIDE SEQUENCE [LARGE SCALE GENOMIC DNA]</scope>
    <source>
        <strain evidence="4">Gos25-1</strain>
    </source>
</reference>
<dbReference type="InterPro" id="IPR005754">
    <property type="entry name" value="Sortase"/>
</dbReference>
<dbReference type="Pfam" id="PF04203">
    <property type="entry name" value="Sortase"/>
    <property type="match status" value="1"/>
</dbReference>